<protein>
    <submittedName>
        <fullName evidence="2">Uncharacterized protein</fullName>
    </submittedName>
</protein>
<gene>
    <name evidence="2" type="ORF">BDP55DRAFT_85017</name>
</gene>
<dbReference type="AlphaFoldDB" id="A0AAJ0AP00"/>
<comment type="caution">
    <text evidence="2">The sequence shown here is derived from an EMBL/GenBank/DDBJ whole genome shotgun (WGS) entry which is preliminary data.</text>
</comment>
<dbReference type="GeneID" id="85465789"/>
<sequence>MRRDEIMRDESFSARPFSHSSPLALLLPGGKAQTDPGQSYPFPPMSLRPKFRVPSPRQPQPHEFRRIAAAGTRGWGPPFRYPSTQVGSPSGCPTAASAAHTWRGERVSETHTQRVRVRVKCPLRHAPGKRTACFGLSPPGEQLTIITSFPSNQHSASLRLWLFNLSLWHSAPNSHPRPHTLMHSAPNITFIRSWGPVSTGTRPFVRHKAQARAAQAIPSVHICVHAHAYA</sequence>
<accession>A0AAJ0AP00</accession>
<reference evidence="2" key="1">
    <citation type="submission" date="2021-06" db="EMBL/GenBank/DDBJ databases">
        <title>Comparative genomics, transcriptomics and evolutionary studies reveal genomic signatures of adaptation to plant cell wall in hemibiotrophic fungi.</title>
        <authorList>
            <consortium name="DOE Joint Genome Institute"/>
            <person name="Baroncelli R."/>
            <person name="Diaz J.F."/>
            <person name="Benocci T."/>
            <person name="Peng M."/>
            <person name="Battaglia E."/>
            <person name="Haridas S."/>
            <person name="Andreopoulos W."/>
            <person name="Labutti K."/>
            <person name="Pangilinan J."/>
            <person name="Floch G.L."/>
            <person name="Makela M.R."/>
            <person name="Henrissat B."/>
            <person name="Grigoriev I.V."/>
            <person name="Crouch J.A."/>
            <person name="De Vries R.P."/>
            <person name="Sukno S.A."/>
            <person name="Thon M.R."/>
        </authorList>
    </citation>
    <scope>NUCLEOTIDE SEQUENCE</scope>
    <source>
        <strain evidence="2">CBS 193.32</strain>
    </source>
</reference>
<dbReference type="EMBL" id="JAHMHR010000014">
    <property type="protein sequence ID" value="KAK1687727.1"/>
    <property type="molecule type" value="Genomic_DNA"/>
</dbReference>
<dbReference type="RefSeq" id="XP_060431422.1">
    <property type="nucleotide sequence ID" value="XM_060581263.1"/>
</dbReference>
<name>A0AAJ0AP00_9PEZI</name>
<keyword evidence="3" id="KW-1185">Reference proteome</keyword>
<dbReference type="Proteomes" id="UP001224890">
    <property type="component" value="Unassembled WGS sequence"/>
</dbReference>
<feature type="region of interest" description="Disordered" evidence="1">
    <location>
        <begin position="1"/>
        <end position="47"/>
    </location>
</feature>
<organism evidence="2 3">
    <name type="scientific">Colletotrichum godetiae</name>
    <dbReference type="NCBI Taxonomy" id="1209918"/>
    <lineage>
        <taxon>Eukaryota</taxon>
        <taxon>Fungi</taxon>
        <taxon>Dikarya</taxon>
        <taxon>Ascomycota</taxon>
        <taxon>Pezizomycotina</taxon>
        <taxon>Sordariomycetes</taxon>
        <taxon>Hypocreomycetidae</taxon>
        <taxon>Glomerellales</taxon>
        <taxon>Glomerellaceae</taxon>
        <taxon>Colletotrichum</taxon>
        <taxon>Colletotrichum acutatum species complex</taxon>
    </lineage>
</organism>
<feature type="compositionally biased region" description="Basic and acidic residues" evidence="1">
    <location>
        <begin position="1"/>
        <end position="12"/>
    </location>
</feature>
<evidence type="ECO:0000313" key="2">
    <source>
        <dbReference type="EMBL" id="KAK1687727.1"/>
    </source>
</evidence>
<evidence type="ECO:0000256" key="1">
    <source>
        <dbReference type="SAM" id="MobiDB-lite"/>
    </source>
</evidence>
<proteinExistence type="predicted"/>
<evidence type="ECO:0000313" key="3">
    <source>
        <dbReference type="Proteomes" id="UP001224890"/>
    </source>
</evidence>